<dbReference type="GO" id="GO:0005886">
    <property type="term" value="C:plasma membrane"/>
    <property type="evidence" value="ECO:0007669"/>
    <property type="project" value="TreeGrafter"/>
</dbReference>
<dbReference type="GO" id="GO:0005242">
    <property type="term" value="F:inward rectifier potassium channel activity"/>
    <property type="evidence" value="ECO:0007669"/>
    <property type="project" value="TreeGrafter"/>
</dbReference>
<dbReference type="PANTHER" id="PTHR10217">
    <property type="entry name" value="VOLTAGE AND LIGAND GATED POTASSIUM CHANNEL"/>
    <property type="match status" value="1"/>
</dbReference>
<sequence length="168" mass="19300">MKFIILHYSPFKAVWDWIILLLVLYTAVFTPYSAAFLLNEDEIRMKLNRDAATRLKNAETSKADPLVIIDLLVDIMFIADILINFRTTFLQNGEVASDPQLIAKHYVKGWFLIDAIAAIPFDLLLFGSGTSDVSTDDIFQLFFSFLFFRYSYIYKASLLYDINMAAIL</sequence>
<keyword evidence="2 5" id="KW-0812">Transmembrane</keyword>
<dbReference type="SUPFAM" id="SSF81324">
    <property type="entry name" value="Voltage-gated potassium channels"/>
    <property type="match status" value="1"/>
</dbReference>
<comment type="caution">
    <text evidence="7">The sequence shown here is derived from an EMBL/GenBank/DDBJ whole genome shotgun (WGS) entry which is preliminary data.</text>
</comment>
<gene>
    <name evidence="7" type="ORF">SPHA_44685</name>
</gene>
<dbReference type="InterPro" id="IPR005821">
    <property type="entry name" value="Ion_trans_dom"/>
</dbReference>
<dbReference type="PANTHER" id="PTHR10217:SF548">
    <property type="entry name" value="GH12235P"/>
    <property type="match status" value="1"/>
</dbReference>
<reference evidence="7" key="1">
    <citation type="submission" date="2021-01" db="EMBL/GenBank/DDBJ databases">
        <authorList>
            <person name="Li R."/>
            <person name="Bekaert M."/>
        </authorList>
    </citation>
    <scope>NUCLEOTIDE SEQUENCE</scope>
    <source>
        <strain evidence="7">Farmed</strain>
    </source>
</reference>
<protein>
    <submittedName>
        <fullName evidence="7">KCNH7</fullName>
    </submittedName>
</protein>
<dbReference type="GO" id="GO:0042391">
    <property type="term" value="P:regulation of membrane potential"/>
    <property type="evidence" value="ECO:0007669"/>
    <property type="project" value="TreeGrafter"/>
</dbReference>
<organism evidence="7 8">
    <name type="scientific">Acanthosepion pharaonis</name>
    <name type="common">Pharaoh cuttlefish</name>
    <name type="synonym">Sepia pharaonis</name>
    <dbReference type="NCBI Taxonomy" id="158019"/>
    <lineage>
        <taxon>Eukaryota</taxon>
        <taxon>Metazoa</taxon>
        <taxon>Spiralia</taxon>
        <taxon>Lophotrochozoa</taxon>
        <taxon>Mollusca</taxon>
        <taxon>Cephalopoda</taxon>
        <taxon>Coleoidea</taxon>
        <taxon>Decapodiformes</taxon>
        <taxon>Sepiida</taxon>
        <taxon>Sepiina</taxon>
        <taxon>Sepiidae</taxon>
        <taxon>Acanthosepion</taxon>
    </lineage>
</organism>
<evidence type="ECO:0000313" key="8">
    <source>
        <dbReference type="Proteomes" id="UP000597762"/>
    </source>
</evidence>
<dbReference type="InterPro" id="IPR003938">
    <property type="entry name" value="K_chnl_volt-dep_EAG/ELK/ERG"/>
</dbReference>
<dbReference type="PRINTS" id="PR01463">
    <property type="entry name" value="EAGCHANLFMLY"/>
</dbReference>
<evidence type="ECO:0000256" key="2">
    <source>
        <dbReference type="ARBA" id="ARBA00022692"/>
    </source>
</evidence>
<keyword evidence="8" id="KW-1185">Reference proteome</keyword>
<comment type="subcellular location">
    <subcellularLocation>
        <location evidence="1">Membrane</location>
        <topology evidence="1">Multi-pass membrane protein</topology>
    </subcellularLocation>
</comment>
<keyword evidence="3 5" id="KW-1133">Transmembrane helix</keyword>
<evidence type="ECO:0000259" key="6">
    <source>
        <dbReference type="Pfam" id="PF00520"/>
    </source>
</evidence>
<evidence type="ECO:0000256" key="3">
    <source>
        <dbReference type="ARBA" id="ARBA00022989"/>
    </source>
</evidence>
<proteinExistence type="predicted"/>
<evidence type="ECO:0000313" key="7">
    <source>
        <dbReference type="EMBL" id="CAE1284310.1"/>
    </source>
</evidence>
<keyword evidence="4 5" id="KW-0472">Membrane</keyword>
<name>A0A812D144_ACAPH</name>
<evidence type="ECO:0000256" key="5">
    <source>
        <dbReference type="SAM" id="Phobius"/>
    </source>
</evidence>
<feature type="domain" description="Ion transport" evidence="6">
    <location>
        <begin position="14"/>
        <end position="155"/>
    </location>
</feature>
<feature type="transmembrane region" description="Helical" evidence="5">
    <location>
        <begin position="17"/>
        <end position="39"/>
    </location>
</feature>
<dbReference type="OrthoDB" id="432483at2759"/>
<evidence type="ECO:0000256" key="1">
    <source>
        <dbReference type="ARBA" id="ARBA00004141"/>
    </source>
</evidence>
<accession>A0A812D144</accession>
<dbReference type="Pfam" id="PF00520">
    <property type="entry name" value="Ion_trans"/>
    <property type="match status" value="1"/>
</dbReference>
<dbReference type="AlphaFoldDB" id="A0A812D144"/>
<dbReference type="Gene3D" id="1.10.287.70">
    <property type="match status" value="1"/>
</dbReference>
<feature type="transmembrane region" description="Helical" evidence="5">
    <location>
        <begin position="105"/>
        <end position="126"/>
    </location>
</feature>
<dbReference type="Proteomes" id="UP000597762">
    <property type="component" value="Unassembled WGS sequence"/>
</dbReference>
<feature type="transmembrane region" description="Helical" evidence="5">
    <location>
        <begin position="138"/>
        <end position="154"/>
    </location>
</feature>
<evidence type="ECO:0000256" key="4">
    <source>
        <dbReference type="ARBA" id="ARBA00023136"/>
    </source>
</evidence>
<dbReference type="InterPro" id="IPR050818">
    <property type="entry name" value="KCNH_animal-type"/>
</dbReference>
<dbReference type="EMBL" id="CAHIKZ030002283">
    <property type="protein sequence ID" value="CAE1284310.1"/>
    <property type="molecule type" value="Genomic_DNA"/>
</dbReference>
<feature type="transmembrane region" description="Helical" evidence="5">
    <location>
        <begin position="66"/>
        <end position="85"/>
    </location>
</feature>